<accession>A0ABR6TLM8</accession>
<comment type="subcellular location">
    <subcellularLocation>
        <location evidence="1">Membrane</location>
        <topology evidence="1">Multi-pass membrane protein</topology>
    </subcellularLocation>
</comment>
<feature type="transmembrane region" description="Helical" evidence="5">
    <location>
        <begin position="83"/>
        <end position="102"/>
    </location>
</feature>
<keyword evidence="4 5" id="KW-0472">Membrane</keyword>
<keyword evidence="7" id="KW-1185">Reference proteome</keyword>
<dbReference type="EMBL" id="JABGBW010000004">
    <property type="protein sequence ID" value="MBC2576304.1"/>
    <property type="molecule type" value="Genomic_DNA"/>
</dbReference>
<evidence type="ECO:0000313" key="6">
    <source>
        <dbReference type="EMBL" id="MBC2576304.1"/>
    </source>
</evidence>
<name>A0ABR6TLM8_9FIRM</name>
<evidence type="ECO:0000256" key="5">
    <source>
        <dbReference type="SAM" id="Phobius"/>
    </source>
</evidence>
<reference evidence="6 7" key="1">
    <citation type="submission" date="2020-05" db="EMBL/GenBank/DDBJ databases">
        <title>Draft genome of xy-202 and genomic insight in genome of the genus Peptostreptococcus.</title>
        <authorList>
            <person name="Zhang Z."/>
        </authorList>
    </citation>
    <scope>NUCLEOTIDE SEQUENCE [LARGE SCALE GENOMIC DNA]</scope>
    <source>
        <strain evidence="6 7">DSM 27025</strain>
    </source>
</reference>
<feature type="transmembrane region" description="Helical" evidence="5">
    <location>
        <begin position="209"/>
        <end position="228"/>
    </location>
</feature>
<evidence type="ECO:0000256" key="4">
    <source>
        <dbReference type="ARBA" id="ARBA00023136"/>
    </source>
</evidence>
<dbReference type="Proteomes" id="UP000713904">
    <property type="component" value="Unassembled WGS sequence"/>
</dbReference>
<proteinExistence type="predicted"/>
<evidence type="ECO:0000256" key="1">
    <source>
        <dbReference type="ARBA" id="ARBA00004141"/>
    </source>
</evidence>
<protein>
    <recommendedName>
        <fullName evidence="8">Energy-coupling factor transport system permease protein</fullName>
    </recommendedName>
</protein>
<dbReference type="InterPro" id="IPR003339">
    <property type="entry name" value="ABC/ECF_trnsptr_transmembrane"/>
</dbReference>
<keyword evidence="2 5" id="KW-0812">Transmembrane</keyword>
<comment type="caution">
    <text evidence="6">The sequence shown here is derived from an EMBL/GenBank/DDBJ whole genome shotgun (WGS) entry which is preliminary data.</text>
</comment>
<keyword evidence="3 5" id="KW-1133">Transmembrane helix</keyword>
<evidence type="ECO:0000313" key="7">
    <source>
        <dbReference type="Proteomes" id="UP000713904"/>
    </source>
</evidence>
<gene>
    <name evidence="6" type="ORF">HLB29_06360</name>
</gene>
<sequence length="231" mass="26860">MNTYTEEKRYFLHLLTIVVVMIIFSMILMIGDRKTYVVTLILSFLIELIMARKYLIKSLISYFLLFCIVYLMNKYMMMSHISGALYTMLLIILKLCPIWILAKVLSSHTSSELMNAFRKVHFSQKITISIAVFFRFVPEFITRLKEIKEGAKIRGLGFSILHPVKSFEIFVVPLMYKALSISDTLTCSIITKGIEYPCKKTCYRTMNFTYRDVLFIFLSLGILGGAIWTRL</sequence>
<dbReference type="Pfam" id="PF02361">
    <property type="entry name" value="CbiQ"/>
    <property type="match status" value="1"/>
</dbReference>
<feature type="transmembrane region" description="Helical" evidence="5">
    <location>
        <begin position="51"/>
        <end position="71"/>
    </location>
</feature>
<dbReference type="CDD" id="cd16914">
    <property type="entry name" value="EcfT"/>
    <property type="match status" value="1"/>
</dbReference>
<evidence type="ECO:0008006" key="8">
    <source>
        <dbReference type="Google" id="ProtNLM"/>
    </source>
</evidence>
<organism evidence="6 7">
    <name type="scientific">Peptostreptococcus canis</name>
    <dbReference type="NCBI Taxonomy" id="1159213"/>
    <lineage>
        <taxon>Bacteria</taxon>
        <taxon>Bacillati</taxon>
        <taxon>Bacillota</taxon>
        <taxon>Clostridia</taxon>
        <taxon>Peptostreptococcales</taxon>
        <taxon>Peptostreptococcaceae</taxon>
        <taxon>Peptostreptococcus</taxon>
    </lineage>
</organism>
<feature type="transmembrane region" description="Helical" evidence="5">
    <location>
        <begin position="12"/>
        <end position="31"/>
    </location>
</feature>
<evidence type="ECO:0000256" key="3">
    <source>
        <dbReference type="ARBA" id="ARBA00022989"/>
    </source>
</evidence>
<evidence type="ECO:0000256" key="2">
    <source>
        <dbReference type="ARBA" id="ARBA00022692"/>
    </source>
</evidence>